<evidence type="ECO:0000313" key="2">
    <source>
        <dbReference type="Proteomes" id="UP001164539"/>
    </source>
</evidence>
<gene>
    <name evidence="1" type="ORF">OWV82_021551</name>
</gene>
<dbReference type="EMBL" id="CM051405">
    <property type="protein sequence ID" value="KAJ4704671.1"/>
    <property type="molecule type" value="Genomic_DNA"/>
</dbReference>
<dbReference type="Proteomes" id="UP001164539">
    <property type="component" value="Chromosome 12"/>
</dbReference>
<protein>
    <submittedName>
        <fullName evidence="1">Gag-pol polyprotein</fullName>
    </submittedName>
</protein>
<accession>A0ACC1WZW5</accession>
<comment type="caution">
    <text evidence="1">The sequence shown here is derived from an EMBL/GenBank/DDBJ whole genome shotgun (WGS) entry which is preliminary data.</text>
</comment>
<sequence length="624" mass="71174">MPNSEAPRGSRREVTRDPGQSSRPPPAPPQDEYAESQNLRALDPGPSRKGKEKVATSRDVEAEKAKEVRELAETRSQFQHVIKYLCDNLGIPPPPPRNLASRLGSQLRSNPTHVEPSTPSRQGAQMRLSQLRANVHDQPRSHRSDHRSTASNRPEGARIQLEGLVHGDLRYSLMARRQGEGNDPEPPYVECLRKQLLTMQEEMRELRSSKGEPSSPDILGDFTAPLADSNLMLVQGVPNEIMCKVFPTTLSGPARTWYKKLPAGSVRDFTTFASKFVLHFQGAKPPTKDHSSLQYIKQRGQEPLHEYVKRYHDEVMQMGVYEESETLRNFWYNLHTGPLWVSFEERPPTSYREAHDRAMKQIAIEEKRNLKREREKAEDFSDKGKDKKKQDVRPSRPVPPQQGSVPRQQDSQRAPLPYRRPPQPRPETLRPQPQPQPREVPHPRRRESATTHAYHPLNTTREQVFYAIRDKGLLTRPPKLITPLGKRNLKRYCDFHEEYGHSTADCFNLREQIQNLINNGYLKEFLLEVRGKAQVVRQAGESSGGDQGQPGSQVTKDKDFISTISGGPTLAGDSRRARKAHAREPSLARHHQEVNFTERSPKLPRVRKDTYSGRLAYLKKVLSC</sequence>
<evidence type="ECO:0000313" key="1">
    <source>
        <dbReference type="EMBL" id="KAJ4704671.1"/>
    </source>
</evidence>
<reference evidence="1 2" key="1">
    <citation type="journal article" date="2023" name="Science">
        <title>Complex scaffold remodeling in plant triterpene biosynthesis.</title>
        <authorList>
            <person name="De La Pena R."/>
            <person name="Hodgson H."/>
            <person name="Liu J.C."/>
            <person name="Stephenson M.J."/>
            <person name="Martin A.C."/>
            <person name="Owen C."/>
            <person name="Harkess A."/>
            <person name="Leebens-Mack J."/>
            <person name="Jimenez L.E."/>
            <person name="Osbourn A."/>
            <person name="Sattely E.S."/>
        </authorList>
    </citation>
    <scope>NUCLEOTIDE SEQUENCE [LARGE SCALE GENOMIC DNA]</scope>
    <source>
        <strain evidence="2">cv. JPN11</strain>
        <tissue evidence="1">Leaf</tissue>
    </source>
</reference>
<keyword evidence="2" id="KW-1185">Reference proteome</keyword>
<organism evidence="1 2">
    <name type="scientific">Melia azedarach</name>
    <name type="common">Chinaberry tree</name>
    <dbReference type="NCBI Taxonomy" id="155640"/>
    <lineage>
        <taxon>Eukaryota</taxon>
        <taxon>Viridiplantae</taxon>
        <taxon>Streptophyta</taxon>
        <taxon>Embryophyta</taxon>
        <taxon>Tracheophyta</taxon>
        <taxon>Spermatophyta</taxon>
        <taxon>Magnoliopsida</taxon>
        <taxon>eudicotyledons</taxon>
        <taxon>Gunneridae</taxon>
        <taxon>Pentapetalae</taxon>
        <taxon>rosids</taxon>
        <taxon>malvids</taxon>
        <taxon>Sapindales</taxon>
        <taxon>Meliaceae</taxon>
        <taxon>Melia</taxon>
    </lineage>
</organism>
<proteinExistence type="predicted"/>
<name>A0ACC1WZW5_MELAZ</name>